<feature type="transmembrane region" description="Helical" evidence="4">
    <location>
        <begin position="23"/>
        <end position="42"/>
    </location>
</feature>
<evidence type="ECO:0000256" key="1">
    <source>
        <dbReference type="ARBA" id="ARBA00022500"/>
    </source>
</evidence>
<dbReference type="Gene3D" id="1.10.287.950">
    <property type="entry name" value="Methyl-accepting chemotaxis protein"/>
    <property type="match status" value="1"/>
</dbReference>
<dbReference type="GO" id="GO:0005886">
    <property type="term" value="C:plasma membrane"/>
    <property type="evidence" value="ECO:0007669"/>
    <property type="project" value="TreeGrafter"/>
</dbReference>
<keyword evidence="4" id="KW-0472">Membrane</keyword>
<dbReference type="SMART" id="SM00283">
    <property type="entry name" value="MA"/>
    <property type="match status" value="1"/>
</dbReference>
<dbReference type="GO" id="GO:0007165">
    <property type="term" value="P:signal transduction"/>
    <property type="evidence" value="ECO:0007669"/>
    <property type="project" value="UniProtKB-KW"/>
</dbReference>
<evidence type="ECO:0000256" key="2">
    <source>
        <dbReference type="ARBA" id="ARBA00029447"/>
    </source>
</evidence>
<keyword evidence="1" id="KW-0145">Chemotaxis</keyword>
<keyword evidence="4" id="KW-1133">Transmembrane helix</keyword>
<dbReference type="SUPFAM" id="SSF58104">
    <property type="entry name" value="Methyl-accepting chemotaxis protein (MCP) signaling domain"/>
    <property type="match status" value="1"/>
</dbReference>
<keyword evidence="7" id="KW-1185">Reference proteome</keyword>
<dbReference type="PANTHER" id="PTHR43531">
    <property type="entry name" value="PROTEIN ICFG"/>
    <property type="match status" value="1"/>
</dbReference>
<dbReference type="AlphaFoldDB" id="A0A5C5VEM3"/>
<evidence type="ECO:0000259" key="5">
    <source>
        <dbReference type="PROSITE" id="PS50111"/>
    </source>
</evidence>
<evidence type="ECO:0000256" key="4">
    <source>
        <dbReference type="SAM" id="Phobius"/>
    </source>
</evidence>
<keyword evidence="3" id="KW-0807">Transducer</keyword>
<dbReference type="PANTHER" id="PTHR43531:SF11">
    <property type="entry name" value="METHYL-ACCEPTING CHEMOTAXIS PROTEIN 3"/>
    <property type="match status" value="1"/>
</dbReference>
<keyword evidence="4" id="KW-0812">Transmembrane</keyword>
<dbReference type="PROSITE" id="PS50111">
    <property type="entry name" value="CHEMOTAXIS_TRANSDUC_2"/>
    <property type="match status" value="1"/>
</dbReference>
<dbReference type="RefSeq" id="WP_146564452.1">
    <property type="nucleotide sequence ID" value="NZ_SIHJ01000001.1"/>
</dbReference>
<accession>A0A5C5VEM3</accession>
<feature type="domain" description="Methyl-accepting transducer" evidence="5">
    <location>
        <begin position="261"/>
        <end position="483"/>
    </location>
</feature>
<gene>
    <name evidence="6" type="primary">ctpH</name>
    <name evidence="6" type="ORF">KOR34_20410</name>
</gene>
<comment type="caution">
    <text evidence="6">The sequence shown here is derived from an EMBL/GenBank/DDBJ whole genome shotgun (WGS) entry which is preliminary data.</text>
</comment>
<name>A0A5C5VEM3_9BACT</name>
<sequence length="505" mass="54276">MNDLEQSLYDQQLNGCRRDADRLFSWLMVLQYAGLIATAFYYSSHAWQGAQSWVHTHVWTALILGGLITLGPATLGFLRPGQRLTRYVFAASQLMVSALLIHLMGGRSEAHFHVFVSLAFLAAYRDPWTILIATLVAAVDHVGRGLLMPFSIFGIGSPSLWLAIEHACWVVFEDAVLLLVTAQNLRVMRDGAVASARMQQTTDALHNDVAQLRARLNRGAAGDLTTAAGDDQEIVQLCDLRDAVDSMFGELRGLISDITVEAGVVRSETAEAGAESQRVSSRMDGQRAAVEMIRDTTRGLLQSIEQVRANTQQLVRSAVESGEVAAAGEATVRASNESMAQLEAEAARIQVGLAEIVENADQTSLLALNATIEAARAGDAGKGFAVVAEEVKLLAQRCNQSAATIGGMLEASSRAVADSVSHSRAVAEQLARIIEGIQSLHGQIEQVSTLAEQQNQMAGEVSAATESVAQASEESSEGSRLISARCESLQQTSERLESKVSRFTL</sequence>
<dbReference type="EMBL" id="SIHJ01000001">
    <property type="protein sequence ID" value="TWT37094.1"/>
    <property type="molecule type" value="Genomic_DNA"/>
</dbReference>
<dbReference type="Pfam" id="PF00015">
    <property type="entry name" value="MCPsignal"/>
    <property type="match status" value="1"/>
</dbReference>
<dbReference type="GO" id="GO:0006935">
    <property type="term" value="P:chemotaxis"/>
    <property type="evidence" value="ECO:0007669"/>
    <property type="project" value="UniProtKB-KW"/>
</dbReference>
<evidence type="ECO:0000313" key="7">
    <source>
        <dbReference type="Proteomes" id="UP000316714"/>
    </source>
</evidence>
<comment type="similarity">
    <text evidence="2">Belongs to the methyl-accepting chemotaxis (MCP) protein family.</text>
</comment>
<organism evidence="6 7">
    <name type="scientific">Posidoniimonas corsicana</name>
    <dbReference type="NCBI Taxonomy" id="1938618"/>
    <lineage>
        <taxon>Bacteria</taxon>
        <taxon>Pseudomonadati</taxon>
        <taxon>Planctomycetota</taxon>
        <taxon>Planctomycetia</taxon>
        <taxon>Pirellulales</taxon>
        <taxon>Lacipirellulaceae</taxon>
        <taxon>Posidoniimonas</taxon>
    </lineage>
</organism>
<feature type="transmembrane region" description="Helical" evidence="4">
    <location>
        <begin position="54"/>
        <end position="75"/>
    </location>
</feature>
<dbReference type="Proteomes" id="UP000316714">
    <property type="component" value="Unassembled WGS sequence"/>
</dbReference>
<protein>
    <submittedName>
        <fullName evidence="6">Methyl-accepting chemotaxis protein CtpH</fullName>
    </submittedName>
</protein>
<feature type="transmembrane region" description="Helical" evidence="4">
    <location>
        <begin position="87"/>
        <end position="106"/>
    </location>
</feature>
<dbReference type="OrthoDB" id="242546at2"/>
<dbReference type="GO" id="GO:0004888">
    <property type="term" value="F:transmembrane signaling receptor activity"/>
    <property type="evidence" value="ECO:0007669"/>
    <property type="project" value="TreeGrafter"/>
</dbReference>
<evidence type="ECO:0000256" key="3">
    <source>
        <dbReference type="PROSITE-ProRule" id="PRU00284"/>
    </source>
</evidence>
<proteinExistence type="inferred from homology"/>
<dbReference type="InterPro" id="IPR004089">
    <property type="entry name" value="MCPsignal_dom"/>
</dbReference>
<evidence type="ECO:0000313" key="6">
    <source>
        <dbReference type="EMBL" id="TWT37094.1"/>
    </source>
</evidence>
<reference evidence="6 7" key="1">
    <citation type="submission" date="2019-02" db="EMBL/GenBank/DDBJ databases">
        <title>Deep-cultivation of Planctomycetes and their phenomic and genomic characterization uncovers novel biology.</title>
        <authorList>
            <person name="Wiegand S."/>
            <person name="Jogler M."/>
            <person name="Boedeker C."/>
            <person name="Pinto D."/>
            <person name="Vollmers J."/>
            <person name="Rivas-Marin E."/>
            <person name="Kohn T."/>
            <person name="Peeters S.H."/>
            <person name="Heuer A."/>
            <person name="Rast P."/>
            <person name="Oberbeckmann S."/>
            <person name="Bunk B."/>
            <person name="Jeske O."/>
            <person name="Meyerdierks A."/>
            <person name="Storesund J.E."/>
            <person name="Kallscheuer N."/>
            <person name="Luecker S."/>
            <person name="Lage O.M."/>
            <person name="Pohl T."/>
            <person name="Merkel B.J."/>
            <person name="Hornburger P."/>
            <person name="Mueller R.-W."/>
            <person name="Bruemmer F."/>
            <person name="Labrenz M."/>
            <person name="Spormann A.M."/>
            <person name="Op Den Camp H."/>
            <person name="Overmann J."/>
            <person name="Amann R."/>
            <person name="Jetten M.S.M."/>
            <person name="Mascher T."/>
            <person name="Medema M.H."/>
            <person name="Devos D.P."/>
            <person name="Kaster A.-K."/>
            <person name="Ovreas L."/>
            <person name="Rohde M."/>
            <person name="Galperin M.Y."/>
            <person name="Jogler C."/>
        </authorList>
    </citation>
    <scope>NUCLEOTIDE SEQUENCE [LARGE SCALE GENOMIC DNA]</scope>
    <source>
        <strain evidence="6 7">KOR34</strain>
    </source>
</reference>
<dbReference type="InterPro" id="IPR051310">
    <property type="entry name" value="MCP_chemotaxis"/>
</dbReference>